<dbReference type="Proteomes" id="UP001151287">
    <property type="component" value="Unassembled WGS sequence"/>
</dbReference>
<name>A0A9Q0CK58_9POAL</name>
<evidence type="ECO:0000256" key="2">
    <source>
        <dbReference type="ARBA" id="ARBA00023163"/>
    </source>
</evidence>
<evidence type="ECO:0000313" key="5">
    <source>
        <dbReference type="EMBL" id="KAJ1695469.1"/>
    </source>
</evidence>
<protein>
    <recommendedName>
        <fullName evidence="7">GRAS family transcription factor</fullName>
    </recommendedName>
</protein>
<comment type="caution">
    <text evidence="3">Lacks conserved residue(s) required for the propagation of feature annotation.</text>
</comment>
<gene>
    <name evidence="5" type="ORF">LUZ63_012167</name>
</gene>
<feature type="region of interest" description="Leucine repeat I (LRI)" evidence="3">
    <location>
        <begin position="303"/>
        <end position="363"/>
    </location>
</feature>
<feature type="compositionally biased region" description="Low complexity" evidence="4">
    <location>
        <begin position="137"/>
        <end position="149"/>
    </location>
</feature>
<keyword evidence="1" id="KW-0805">Transcription regulation</keyword>
<evidence type="ECO:0000256" key="4">
    <source>
        <dbReference type="SAM" id="MobiDB-lite"/>
    </source>
</evidence>
<feature type="region of interest" description="Leucine repeat II (LRII)" evidence="3">
    <location>
        <begin position="463"/>
        <end position="495"/>
    </location>
</feature>
<keyword evidence="6" id="KW-1185">Reference proteome</keyword>
<dbReference type="OrthoDB" id="702637at2759"/>
<dbReference type="PROSITE" id="PS50985">
    <property type="entry name" value="GRAS"/>
    <property type="match status" value="1"/>
</dbReference>
<dbReference type="Pfam" id="PF03514">
    <property type="entry name" value="GRAS"/>
    <property type="match status" value="1"/>
</dbReference>
<comment type="caution">
    <text evidence="5">The sequence shown here is derived from an EMBL/GenBank/DDBJ whole genome shotgun (WGS) entry which is preliminary data.</text>
</comment>
<evidence type="ECO:0000256" key="3">
    <source>
        <dbReference type="PROSITE-ProRule" id="PRU01191"/>
    </source>
</evidence>
<dbReference type="InterPro" id="IPR005202">
    <property type="entry name" value="TF_GRAS"/>
</dbReference>
<organism evidence="5 6">
    <name type="scientific">Rhynchospora breviuscula</name>
    <dbReference type="NCBI Taxonomy" id="2022672"/>
    <lineage>
        <taxon>Eukaryota</taxon>
        <taxon>Viridiplantae</taxon>
        <taxon>Streptophyta</taxon>
        <taxon>Embryophyta</taxon>
        <taxon>Tracheophyta</taxon>
        <taxon>Spermatophyta</taxon>
        <taxon>Magnoliopsida</taxon>
        <taxon>Liliopsida</taxon>
        <taxon>Poales</taxon>
        <taxon>Cyperaceae</taxon>
        <taxon>Cyperoideae</taxon>
        <taxon>Rhynchosporeae</taxon>
        <taxon>Rhynchospora</taxon>
    </lineage>
</organism>
<evidence type="ECO:0000256" key="1">
    <source>
        <dbReference type="ARBA" id="ARBA00023015"/>
    </source>
</evidence>
<feature type="region of interest" description="SAW" evidence="3">
    <location>
        <begin position="601"/>
        <end position="675"/>
    </location>
</feature>
<accession>A0A9Q0CK58</accession>
<sequence>MASYRNFQENGNKDLYTRNTPQPLFEYCQATLPAFESEKQNQNTTSKPLVSNGKISQEVCDLTSNAVINYIGQILLEEDIDEDIYQEEAALRDTEKSFYDILEKVYPYSPTRTQFHRNQSITIAGSCSSNTTESVSKNKMPSYSKSKPPSISVEPIAALPIENLSAIQIRKGAEEAMKFLPAVGKLFIGLEPIKSEIDEEAKRNNVSKDNAIPDKSHTKKCAINYREPDPSEGIARKQQAVSEGEPARIDNLDQFLLCEDHLKEIISVRETMKQEATDKSGEHQVDLWSKKVKGKKEFVQELVDLNSLLIHCSEAVSANDYNRACELIKQLRKHSSPKGDPNQRLAHYLVNALEARLCGTGSEVYHELLSRQGTVTDFLKAFRVGHAICPFMRASYYFINQTILKVSKHAKKIHIIDFGIHMGFLWASFFENLSRLGSRSPKIRITGIEFPDKGFRPGKLVEETGRRLSEYAQRFNIHLKYQGIAANWENIRIEDLKIEKDETLIVNCLYRLKSVADETIDLSCPRDKVLRMIKEIKPCVFIHGIVNGPNSMSSYATRFKEVLSWFSLFFDMFESTMPWESEMRIHIERNLIGTILFNAIACEGSERERPATYRQWQARNLRAGFVQLPVDSLIKKNIHNFVRGLYHKEYIVVEEDKWLLLGWKGRIMYALSTWKPNENDLTE</sequence>
<evidence type="ECO:0000313" key="6">
    <source>
        <dbReference type="Proteomes" id="UP001151287"/>
    </source>
</evidence>
<evidence type="ECO:0008006" key="7">
    <source>
        <dbReference type="Google" id="ProtNLM"/>
    </source>
</evidence>
<feature type="short sequence motif" description="VHIID" evidence="3">
    <location>
        <begin position="413"/>
        <end position="417"/>
    </location>
</feature>
<dbReference type="EMBL" id="JAMQYH010000003">
    <property type="protein sequence ID" value="KAJ1695469.1"/>
    <property type="molecule type" value="Genomic_DNA"/>
</dbReference>
<feature type="region of interest" description="Disordered" evidence="4">
    <location>
        <begin position="128"/>
        <end position="149"/>
    </location>
</feature>
<dbReference type="PANTHER" id="PTHR31636">
    <property type="entry name" value="OSJNBA0084A10.13 PROTEIN-RELATED"/>
    <property type="match status" value="1"/>
</dbReference>
<feature type="region of interest" description="VHIID" evidence="3">
    <location>
        <begin position="382"/>
        <end position="447"/>
    </location>
</feature>
<reference evidence="5" key="1">
    <citation type="journal article" date="2022" name="Cell">
        <title>Repeat-based holocentromeres influence genome architecture and karyotype evolution.</title>
        <authorList>
            <person name="Hofstatter P.G."/>
            <person name="Thangavel G."/>
            <person name="Lux T."/>
            <person name="Neumann P."/>
            <person name="Vondrak T."/>
            <person name="Novak P."/>
            <person name="Zhang M."/>
            <person name="Costa L."/>
            <person name="Castellani M."/>
            <person name="Scott A."/>
            <person name="Toegelov H."/>
            <person name="Fuchs J."/>
            <person name="Mata-Sucre Y."/>
            <person name="Dias Y."/>
            <person name="Vanzela A.L.L."/>
            <person name="Huettel B."/>
            <person name="Almeida C.C.S."/>
            <person name="Simkova H."/>
            <person name="Souza G."/>
            <person name="Pedrosa-Harand A."/>
            <person name="Macas J."/>
            <person name="Mayer K.F.X."/>
            <person name="Houben A."/>
            <person name="Marques A."/>
        </authorList>
    </citation>
    <scope>NUCLEOTIDE SEQUENCE</scope>
    <source>
        <strain evidence="5">RhyBre1mFocal</strain>
    </source>
</reference>
<dbReference type="AlphaFoldDB" id="A0A9Q0CK58"/>
<proteinExistence type="inferred from homology"/>
<keyword evidence="2" id="KW-0804">Transcription</keyword>
<comment type="similarity">
    <text evidence="3">Belongs to the GRAS family.</text>
</comment>